<dbReference type="AlphaFoldDB" id="A0A7W5ETW2"/>
<evidence type="ECO:0000313" key="1">
    <source>
        <dbReference type="EMBL" id="MBB3231374.1"/>
    </source>
</evidence>
<accession>A0A7W5ETW2</accession>
<evidence type="ECO:0000313" key="2">
    <source>
        <dbReference type="Proteomes" id="UP000518892"/>
    </source>
</evidence>
<gene>
    <name evidence="1" type="ORF">FHR97_002229</name>
</gene>
<protein>
    <submittedName>
        <fullName evidence="1">Uncharacterized protein</fullName>
    </submittedName>
</protein>
<name>A0A7W5ETW2_9GAMM</name>
<proteinExistence type="predicted"/>
<reference evidence="1 2" key="1">
    <citation type="submission" date="2020-08" db="EMBL/GenBank/DDBJ databases">
        <title>Genomic Encyclopedia of Type Strains, Phase III (KMG-III): the genomes of soil and plant-associated and newly described type strains.</title>
        <authorList>
            <person name="Whitman W."/>
        </authorList>
    </citation>
    <scope>NUCLEOTIDE SEQUENCE [LARGE SCALE GENOMIC DNA]</scope>
    <source>
        <strain evidence="1 2">CECT 7744</strain>
    </source>
</reference>
<dbReference type="Proteomes" id="UP000518892">
    <property type="component" value="Unassembled WGS sequence"/>
</dbReference>
<comment type="caution">
    <text evidence="1">The sequence shown here is derived from an EMBL/GenBank/DDBJ whole genome shotgun (WGS) entry which is preliminary data.</text>
</comment>
<organism evidence="1 2">
    <name type="scientific">Halomonas stenophila</name>
    <dbReference type="NCBI Taxonomy" id="795312"/>
    <lineage>
        <taxon>Bacteria</taxon>
        <taxon>Pseudomonadati</taxon>
        <taxon>Pseudomonadota</taxon>
        <taxon>Gammaproteobacteria</taxon>
        <taxon>Oceanospirillales</taxon>
        <taxon>Halomonadaceae</taxon>
        <taxon>Halomonas</taxon>
    </lineage>
</organism>
<dbReference type="RefSeq" id="WP_183383856.1">
    <property type="nucleotide sequence ID" value="NZ_JACHXR010000005.1"/>
</dbReference>
<sequence length="93" mass="10428">MLIYKAKEHAHGRLHLIAAAPYPAFDDQITKCELHPKVALRAVMRKLMVGSYLAIQMIHNGVSSGSGPAFPTHHDRHAPLWTTENRYMIHSSS</sequence>
<keyword evidence="2" id="KW-1185">Reference proteome</keyword>
<dbReference type="EMBL" id="JACHXR010000005">
    <property type="protein sequence ID" value="MBB3231374.1"/>
    <property type="molecule type" value="Genomic_DNA"/>
</dbReference>